<feature type="region of interest" description="Disordered" evidence="1">
    <location>
        <begin position="1"/>
        <end position="29"/>
    </location>
</feature>
<organism evidence="2 3">
    <name type="scientific">Neisseria gonorrhoeae (strain NCCP11945)</name>
    <dbReference type="NCBI Taxonomy" id="521006"/>
    <lineage>
        <taxon>Bacteria</taxon>
        <taxon>Pseudomonadati</taxon>
        <taxon>Pseudomonadota</taxon>
        <taxon>Betaproteobacteria</taxon>
        <taxon>Neisseriales</taxon>
        <taxon>Neisseriaceae</taxon>
        <taxon>Neisseria</taxon>
    </lineage>
</organism>
<evidence type="ECO:0000313" key="2">
    <source>
        <dbReference type="EMBL" id="ACF29407.1"/>
    </source>
</evidence>
<reference evidence="2 3" key="1">
    <citation type="journal article" date="2008" name="J. Bacteriol.">
        <title>Complete genome sequence of Neisseria gonorrhoeae NCCP11945.</title>
        <authorList>
            <person name="Chung G.T."/>
            <person name="Yoo J.S."/>
            <person name="Oh H.B."/>
            <person name="Lee Y.S."/>
            <person name="Cha S.H."/>
            <person name="Kim S.J."/>
            <person name="Yoo C.K."/>
        </authorList>
    </citation>
    <scope>NUCLEOTIDE SEQUENCE [LARGE SCALE GENOMIC DNA]</scope>
    <source>
        <strain evidence="2 3">NCCP11945</strain>
    </source>
</reference>
<proteinExistence type="predicted"/>
<dbReference type="AlphaFoldDB" id="B4RKR6"/>
<evidence type="ECO:0000256" key="1">
    <source>
        <dbReference type="SAM" id="MobiDB-lite"/>
    </source>
</evidence>
<dbReference type="Proteomes" id="UP000002564">
    <property type="component" value="Chromosome"/>
</dbReference>
<dbReference type="KEGG" id="ngk:NGK_0726"/>
<name>B4RKR6_NEIG2</name>
<gene>
    <name evidence="2" type="ordered locus">NGK_0726</name>
</gene>
<evidence type="ECO:0000313" key="3">
    <source>
        <dbReference type="Proteomes" id="UP000002564"/>
    </source>
</evidence>
<sequence length="46" mass="5388">MQTDEIKQIPKHSQTNLYAPSLRNDLKTQPPKQKCRLKTFQTAFLT</sequence>
<dbReference type="EMBL" id="CP001050">
    <property type="protein sequence ID" value="ACF29407.1"/>
    <property type="molecule type" value="Genomic_DNA"/>
</dbReference>
<accession>B4RKR6</accession>
<dbReference type="HOGENOM" id="CLU_3186212_0_0_4"/>
<protein>
    <submittedName>
        <fullName evidence="2">Uncharacterized protein</fullName>
    </submittedName>
</protein>